<protein>
    <recommendedName>
        <fullName evidence="3">F-box domain-containing protein</fullName>
    </recommendedName>
</protein>
<name>A0ABR1J3B8_9AGAR</name>
<organism evidence="1 2">
    <name type="scientific">Marasmiellus scandens</name>
    <dbReference type="NCBI Taxonomy" id="2682957"/>
    <lineage>
        <taxon>Eukaryota</taxon>
        <taxon>Fungi</taxon>
        <taxon>Dikarya</taxon>
        <taxon>Basidiomycota</taxon>
        <taxon>Agaricomycotina</taxon>
        <taxon>Agaricomycetes</taxon>
        <taxon>Agaricomycetidae</taxon>
        <taxon>Agaricales</taxon>
        <taxon>Marasmiineae</taxon>
        <taxon>Omphalotaceae</taxon>
        <taxon>Marasmiellus</taxon>
    </lineage>
</organism>
<keyword evidence="2" id="KW-1185">Reference proteome</keyword>
<evidence type="ECO:0000313" key="1">
    <source>
        <dbReference type="EMBL" id="KAK7447024.1"/>
    </source>
</evidence>
<evidence type="ECO:0000313" key="2">
    <source>
        <dbReference type="Proteomes" id="UP001498398"/>
    </source>
</evidence>
<accession>A0ABR1J3B8</accession>
<proteinExistence type="predicted"/>
<reference evidence="1 2" key="1">
    <citation type="submission" date="2024-01" db="EMBL/GenBank/DDBJ databases">
        <title>A draft genome for the cacao thread blight pathogen Marasmiellus scandens.</title>
        <authorList>
            <person name="Baruah I.K."/>
            <person name="Leung J."/>
            <person name="Bukari Y."/>
            <person name="Amoako-Attah I."/>
            <person name="Meinhardt L.W."/>
            <person name="Bailey B.A."/>
            <person name="Cohen S.P."/>
        </authorList>
    </citation>
    <scope>NUCLEOTIDE SEQUENCE [LARGE SCALE GENOMIC DNA]</scope>
    <source>
        <strain evidence="1 2">GH-19</strain>
    </source>
</reference>
<evidence type="ECO:0008006" key="3">
    <source>
        <dbReference type="Google" id="ProtNLM"/>
    </source>
</evidence>
<sequence>MDLPDELIKEILDNLIKPYFAEPDPEFLHSTPRYPSADVYLKVTLQTQKDDTGANSKNPLYHLSMVNHRLRRISCPMLFSRIHFELMHASWQPHLRKVSTIQYDDILERNANLAHLVKYIRLTQRDPLPDMGTRHQLIINILAKYPHLEELDISCSLYVVRQWSSEIPVFQAANRHPSPTLRVVYLGTSVYDSQTETFDPTLSLSRIVVHFWLDAPKHVPPGLRIWCIFQGRDDWHQRTYFGLRSIKHWSNHVSDEEFADFLTRHPELQSVGFGVSAERVFSSRLVALAAASPQECAISCFKIIRFDVGRNDWHPINISVTFKVITLPRMADIMLKLGRGLPHLRYLCLNFEDGVDSVANLVRIKITFEPSELG</sequence>
<dbReference type="EMBL" id="JBANRG010000042">
    <property type="protein sequence ID" value="KAK7447024.1"/>
    <property type="molecule type" value="Genomic_DNA"/>
</dbReference>
<dbReference type="Proteomes" id="UP001498398">
    <property type="component" value="Unassembled WGS sequence"/>
</dbReference>
<gene>
    <name evidence="1" type="ORF">VKT23_014237</name>
</gene>
<comment type="caution">
    <text evidence="1">The sequence shown here is derived from an EMBL/GenBank/DDBJ whole genome shotgun (WGS) entry which is preliminary data.</text>
</comment>